<dbReference type="Proteomes" id="UP000799539">
    <property type="component" value="Unassembled WGS sequence"/>
</dbReference>
<evidence type="ECO:0000256" key="3">
    <source>
        <dbReference type="SAM" id="MobiDB-lite"/>
    </source>
</evidence>
<dbReference type="EC" id="3.2.1.22" evidence="2"/>
<dbReference type="EMBL" id="ML992687">
    <property type="protein sequence ID" value="KAF2209424.1"/>
    <property type="molecule type" value="Genomic_DNA"/>
</dbReference>
<keyword evidence="5" id="KW-0378">Hydrolase</keyword>
<comment type="catalytic activity">
    <reaction evidence="1">
        <text>Hydrolysis of terminal, non-reducing alpha-D-galactose residues in alpha-D-galactosides, including galactose oligosaccharides, galactomannans and galactolipids.</text>
        <dbReference type="EC" id="3.2.1.22"/>
    </reaction>
</comment>
<evidence type="ECO:0000313" key="5">
    <source>
        <dbReference type="EMBL" id="KAF2209424.1"/>
    </source>
</evidence>
<keyword evidence="6" id="KW-1185">Reference proteome</keyword>
<dbReference type="Gene3D" id="3.20.20.70">
    <property type="entry name" value="Aldolase class I"/>
    <property type="match status" value="1"/>
</dbReference>
<feature type="region of interest" description="Disordered" evidence="3">
    <location>
        <begin position="1"/>
        <end position="24"/>
    </location>
</feature>
<dbReference type="InterPro" id="IPR013785">
    <property type="entry name" value="Aldolase_TIM"/>
</dbReference>
<dbReference type="Pfam" id="PF03537">
    <property type="entry name" value="Glyco_hydro_114"/>
    <property type="match status" value="1"/>
</dbReference>
<dbReference type="InterPro" id="IPR017853">
    <property type="entry name" value="GH"/>
</dbReference>
<dbReference type="PANTHER" id="PTHR35273:SF2">
    <property type="entry name" value="ALPHA-GALACTOSIDASE"/>
    <property type="match status" value="1"/>
</dbReference>
<organism evidence="5 6">
    <name type="scientific">Cercospora zeae-maydis SCOH1-5</name>
    <dbReference type="NCBI Taxonomy" id="717836"/>
    <lineage>
        <taxon>Eukaryota</taxon>
        <taxon>Fungi</taxon>
        <taxon>Dikarya</taxon>
        <taxon>Ascomycota</taxon>
        <taxon>Pezizomycotina</taxon>
        <taxon>Dothideomycetes</taxon>
        <taxon>Dothideomycetidae</taxon>
        <taxon>Mycosphaerellales</taxon>
        <taxon>Mycosphaerellaceae</taxon>
        <taxon>Cercospora</taxon>
    </lineage>
</organism>
<dbReference type="SUPFAM" id="SSF51445">
    <property type="entry name" value="(Trans)glycosidases"/>
    <property type="match status" value="1"/>
</dbReference>
<dbReference type="PANTHER" id="PTHR35273">
    <property type="entry name" value="ALPHA-1,4 POLYGALACTOSAMINIDASE, PUTATIVE (AFU_ORTHOLOGUE AFUA_3G07890)-RELATED"/>
    <property type="match status" value="1"/>
</dbReference>
<sequence>MTAQSTLKTPAPSPAASIAQEHESSPIWKPTVGQSWNIQLASVPPSSAANDNAYSIWDFDMAAASSSLIESFHAEGRRVICYFSAGSVEKYRSDSGEFPKEAVGKVMDGWPDENWVDIRNSKVRDIITRRIGEARSKGCDGVDPDNIDGYQNDSGFDLTEDDAVNFVRFLSQTAHKAGLAYGLKNGDNALVVRVVEYSQWVINEECVHYNECDIYKPFVEANKPVFHIEYPNDAQKLPIDAFRKQCCTDPDARGFSTLVKQRELTGWTTTC</sequence>
<evidence type="ECO:0000256" key="1">
    <source>
        <dbReference type="ARBA" id="ARBA00001255"/>
    </source>
</evidence>
<name>A0A6A6F7M0_9PEZI</name>
<evidence type="ECO:0000313" key="6">
    <source>
        <dbReference type="Proteomes" id="UP000799539"/>
    </source>
</evidence>
<dbReference type="OrthoDB" id="2108802at2759"/>
<evidence type="ECO:0000256" key="2">
    <source>
        <dbReference type="ARBA" id="ARBA00012755"/>
    </source>
</evidence>
<feature type="domain" description="Glycoside-hydrolase family GH114 TIM-barrel" evidence="4">
    <location>
        <begin position="35"/>
        <end position="266"/>
    </location>
</feature>
<dbReference type="GO" id="GO:0004557">
    <property type="term" value="F:alpha-galactosidase activity"/>
    <property type="evidence" value="ECO:0007669"/>
    <property type="project" value="UniProtKB-EC"/>
</dbReference>
<accession>A0A6A6F7M0</accession>
<protein>
    <recommendedName>
        <fullName evidence="2">alpha-galactosidase</fullName>
        <ecNumber evidence="2">3.2.1.22</ecNumber>
    </recommendedName>
</protein>
<gene>
    <name evidence="5" type="ORF">CERZMDRAFT_114081</name>
</gene>
<dbReference type="InterPro" id="IPR004352">
    <property type="entry name" value="GH114_TIM-barrel"/>
</dbReference>
<proteinExistence type="predicted"/>
<dbReference type="AlphaFoldDB" id="A0A6A6F7M0"/>
<evidence type="ECO:0000259" key="4">
    <source>
        <dbReference type="Pfam" id="PF03537"/>
    </source>
</evidence>
<reference evidence="5" key="1">
    <citation type="journal article" date="2020" name="Stud. Mycol.">
        <title>101 Dothideomycetes genomes: a test case for predicting lifestyles and emergence of pathogens.</title>
        <authorList>
            <person name="Haridas S."/>
            <person name="Albert R."/>
            <person name="Binder M."/>
            <person name="Bloem J."/>
            <person name="Labutti K."/>
            <person name="Salamov A."/>
            <person name="Andreopoulos B."/>
            <person name="Baker S."/>
            <person name="Barry K."/>
            <person name="Bills G."/>
            <person name="Bluhm B."/>
            <person name="Cannon C."/>
            <person name="Castanera R."/>
            <person name="Culley D."/>
            <person name="Daum C."/>
            <person name="Ezra D."/>
            <person name="Gonzalez J."/>
            <person name="Henrissat B."/>
            <person name="Kuo A."/>
            <person name="Liang C."/>
            <person name="Lipzen A."/>
            <person name="Lutzoni F."/>
            <person name="Magnuson J."/>
            <person name="Mondo S."/>
            <person name="Nolan M."/>
            <person name="Ohm R."/>
            <person name="Pangilinan J."/>
            <person name="Park H.-J."/>
            <person name="Ramirez L."/>
            <person name="Alfaro M."/>
            <person name="Sun H."/>
            <person name="Tritt A."/>
            <person name="Yoshinaga Y."/>
            <person name="Zwiers L.-H."/>
            <person name="Turgeon B."/>
            <person name="Goodwin S."/>
            <person name="Spatafora J."/>
            <person name="Crous P."/>
            <person name="Grigoriev I."/>
        </authorList>
    </citation>
    <scope>NUCLEOTIDE SEQUENCE</scope>
    <source>
        <strain evidence="5">SCOH1-5</strain>
    </source>
</reference>